<keyword evidence="8" id="KW-1185">Reference proteome</keyword>
<dbReference type="PROSITE" id="PS50931">
    <property type="entry name" value="HTH_LYSR"/>
    <property type="match status" value="1"/>
</dbReference>
<dbReference type="InterPro" id="IPR036390">
    <property type="entry name" value="WH_DNA-bd_sf"/>
</dbReference>
<gene>
    <name evidence="7" type="ORF">CEV34_4371</name>
    <name evidence="6" type="ORF">EHE22_22335</name>
</gene>
<evidence type="ECO:0000313" key="6">
    <source>
        <dbReference type="EMBL" id="NNV23144.1"/>
    </source>
</evidence>
<dbReference type="GO" id="GO:0006351">
    <property type="term" value="P:DNA-templated transcription"/>
    <property type="evidence" value="ECO:0007669"/>
    <property type="project" value="TreeGrafter"/>
</dbReference>
<evidence type="ECO:0000313" key="7">
    <source>
        <dbReference type="EMBL" id="OYR22539.1"/>
    </source>
</evidence>
<name>A0A256G624_9HYPH</name>
<comment type="caution">
    <text evidence="7">The sequence shown here is derived from an EMBL/GenBank/DDBJ whole genome shotgun (WGS) entry which is preliminary data.</text>
</comment>
<dbReference type="AlphaFoldDB" id="A0A256G624"/>
<dbReference type="Proteomes" id="UP000216188">
    <property type="component" value="Unassembled WGS sequence"/>
</dbReference>
<keyword evidence="4" id="KW-0804">Transcription</keyword>
<evidence type="ECO:0000259" key="5">
    <source>
        <dbReference type="PROSITE" id="PS50931"/>
    </source>
</evidence>
<keyword evidence="2" id="KW-0805">Transcription regulation</keyword>
<dbReference type="PANTHER" id="PTHR30537:SF79">
    <property type="entry name" value="TRANSCRIPTIONAL REGULATOR-RELATED"/>
    <property type="match status" value="1"/>
</dbReference>
<dbReference type="EMBL" id="NNRM01000044">
    <property type="protein sequence ID" value="OYR22539.1"/>
    <property type="molecule type" value="Genomic_DNA"/>
</dbReference>
<evidence type="ECO:0000313" key="9">
    <source>
        <dbReference type="Proteomes" id="UP000526233"/>
    </source>
</evidence>
<keyword evidence="3" id="KW-0238">DNA-binding</keyword>
<dbReference type="InterPro" id="IPR036388">
    <property type="entry name" value="WH-like_DNA-bd_sf"/>
</dbReference>
<sequence>MNPRHIPPLPSLRAFEASARLGSFTAAAQELNVTQSAVSQAVRQLEEHLGRELFKRHAATIQLTPEARQFATNLGRILEELLEATNALSLETTPVTVACARSILHHWFLPGLREFRILHPTIMLQIIGTGRGEAGSSVDFSLVSASPAAPPPDSELLWIDRLVLVASPELAEQVRNNGNKLEGIPKIGTFGSDWSRWQSDGLFAEASNSGLILRLREATAIIHAALEGLGVALVSEFLAAEEIRSGRLVLLSERRLPRDHAIWLQSRIKTPSDNAFRLIEWLKARVNTSQHNDA</sequence>
<evidence type="ECO:0000313" key="8">
    <source>
        <dbReference type="Proteomes" id="UP000216188"/>
    </source>
</evidence>
<dbReference type="GO" id="GO:0003700">
    <property type="term" value="F:DNA-binding transcription factor activity"/>
    <property type="evidence" value="ECO:0007669"/>
    <property type="project" value="InterPro"/>
</dbReference>
<evidence type="ECO:0000256" key="2">
    <source>
        <dbReference type="ARBA" id="ARBA00023015"/>
    </source>
</evidence>
<proteinExistence type="inferred from homology"/>
<dbReference type="PANTHER" id="PTHR30537">
    <property type="entry name" value="HTH-TYPE TRANSCRIPTIONAL REGULATOR"/>
    <property type="match status" value="1"/>
</dbReference>
<dbReference type="Pfam" id="PF03466">
    <property type="entry name" value="LysR_substrate"/>
    <property type="match status" value="1"/>
</dbReference>
<feature type="domain" description="HTH lysR-type" evidence="5">
    <location>
        <begin position="7"/>
        <end position="64"/>
    </location>
</feature>
<dbReference type="OrthoDB" id="9807765at2"/>
<dbReference type="InterPro" id="IPR005119">
    <property type="entry name" value="LysR_subst-bd"/>
</dbReference>
<dbReference type="InterPro" id="IPR000847">
    <property type="entry name" value="LysR_HTH_N"/>
</dbReference>
<comment type="similarity">
    <text evidence="1">Belongs to the LysR transcriptional regulatory family.</text>
</comment>
<evidence type="ECO:0000256" key="1">
    <source>
        <dbReference type="ARBA" id="ARBA00009437"/>
    </source>
</evidence>
<dbReference type="SUPFAM" id="SSF46785">
    <property type="entry name" value="Winged helix' DNA-binding domain"/>
    <property type="match status" value="1"/>
</dbReference>
<reference evidence="7 8" key="1">
    <citation type="submission" date="2017-07" db="EMBL/GenBank/DDBJ databases">
        <title>Phylogenetic study on the rhizospheric bacterium Ochrobactrum sp. A44.</title>
        <authorList>
            <person name="Krzyzanowska D.M."/>
            <person name="Ossowicki A."/>
            <person name="Rajewska M."/>
            <person name="Maciag T."/>
            <person name="Kaczynski Z."/>
            <person name="Czerwicka M."/>
            <person name="Jafra S."/>
        </authorList>
    </citation>
    <scope>NUCLEOTIDE SEQUENCE [LARGE SCALE GENOMIC DNA]</scope>
    <source>
        <strain evidence="7 8">CCUG 30717</strain>
    </source>
</reference>
<dbReference type="Gene3D" id="1.10.10.10">
    <property type="entry name" value="Winged helix-like DNA-binding domain superfamily/Winged helix DNA-binding domain"/>
    <property type="match status" value="1"/>
</dbReference>
<organism evidence="7 8">
    <name type="scientific">Brucella pseudogrignonensis</name>
    <dbReference type="NCBI Taxonomy" id="419475"/>
    <lineage>
        <taxon>Bacteria</taxon>
        <taxon>Pseudomonadati</taxon>
        <taxon>Pseudomonadota</taxon>
        <taxon>Alphaproteobacteria</taxon>
        <taxon>Hyphomicrobiales</taxon>
        <taxon>Brucellaceae</taxon>
        <taxon>Brucella/Ochrobactrum group</taxon>
        <taxon>Brucella</taxon>
    </lineage>
</organism>
<dbReference type="SUPFAM" id="SSF53850">
    <property type="entry name" value="Periplasmic binding protein-like II"/>
    <property type="match status" value="1"/>
</dbReference>
<evidence type="ECO:0000256" key="4">
    <source>
        <dbReference type="ARBA" id="ARBA00023163"/>
    </source>
</evidence>
<dbReference type="Proteomes" id="UP000526233">
    <property type="component" value="Unassembled WGS sequence"/>
</dbReference>
<dbReference type="InterPro" id="IPR058163">
    <property type="entry name" value="LysR-type_TF_proteobact-type"/>
</dbReference>
<dbReference type="STRING" id="419475.A8A54_20625"/>
<evidence type="ECO:0000256" key="3">
    <source>
        <dbReference type="ARBA" id="ARBA00023125"/>
    </source>
</evidence>
<dbReference type="GO" id="GO:0043565">
    <property type="term" value="F:sequence-specific DNA binding"/>
    <property type="evidence" value="ECO:0007669"/>
    <property type="project" value="TreeGrafter"/>
</dbReference>
<dbReference type="Gene3D" id="3.40.190.10">
    <property type="entry name" value="Periplasmic binding protein-like II"/>
    <property type="match status" value="2"/>
</dbReference>
<dbReference type="EMBL" id="PKQI01000004">
    <property type="protein sequence ID" value="NNV23144.1"/>
    <property type="molecule type" value="Genomic_DNA"/>
</dbReference>
<dbReference type="Pfam" id="PF00126">
    <property type="entry name" value="HTH_1"/>
    <property type="match status" value="1"/>
</dbReference>
<dbReference type="FunFam" id="1.10.10.10:FF:000001">
    <property type="entry name" value="LysR family transcriptional regulator"/>
    <property type="match status" value="1"/>
</dbReference>
<reference evidence="6 9" key="2">
    <citation type="submission" date="2018-11" db="EMBL/GenBank/DDBJ databases">
        <title>Genome sequencing and analysis.</title>
        <authorList>
            <person name="Huang Y.-T."/>
        </authorList>
    </citation>
    <scope>NUCLEOTIDE SEQUENCE [LARGE SCALE GENOMIC DNA]</scope>
    <source>
        <strain evidence="6 9">SHIN</strain>
    </source>
</reference>
<dbReference type="PRINTS" id="PR00039">
    <property type="entry name" value="HTHLYSR"/>
</dbReference>
<accession>A0A256G624</accession>
<protein>
    <submittedName>
        <fullName evidence="6">LysR family transcriptional regulator</fullName>
    </submittedName>
    <submittedName>
        <fullName evidence="7">LysR substrate binding domain protein</fullName>
    </submittedName>
</protein>